<comment type="caution">
    <text evidence="2">The sequence shown here is derived from an EMBL/GenBank/DDBJ whole genome shotgun (WGS) entry which is preliminary data.</text>
</comment>
<sequence>MAKATGKMGIGNLAVGCDGDVITLELLTHHRGSPFALFTVREIDSLIRVLKSYQTKAKAPPPTDDEDDWSDLV</sequence>
<evidence type="ECO:0000313" key="2">
    <source>
        <dbReference type="EMBL" id="PZQ95172.1"/>
    </source>
</evidence>
<dbReference type="AlphaFoldDB" id="A0A2W5S227"/>
<proteinExistence type="predicted"/>
<accession>A0A2W5S227</accession>
<organism evidence="2 3">
    <name type="scientific">Cereibacter sphaeroides</name>
    <name type="common">Rhodobacter sphaeroides</name>
    <dbReference type="NCBI Taxonomy" id="1063"/>
    <lineage>
        <taxon>Bacteria</taxon>
        <taxon>Pseudomonadati</taxon>
        <taxon>Pseudomonadota</taxon>
        <taxon>Alphaproteobacteria</taxon>
        <taxon>Rhodobacterales</taxon>
        <taxon>Paracoccaceae</taxon>
        <taxon>Cereibacter</taxon>
    </lineage>
</organism>
<evidence type="ECO:0000256" key="1">
    <source>
        <dbReference type="SAM" id="MobiDB-lite"/>
    </source>
</evidence>
<gene>
    <name evidence="2" type="ORF">DI533_20185</name>
</gene>
<protein>
    <submittedName>
        <fullName evidence="2">Uncharacterized protein</fullName>
    </submittedName>
</protein>
<feature type="region of interest" description="Disordered" evidence="1">
    <location>
        <begin position="54"/>
        <end position="73"/>
    </location>
</feature>
<dbReference type="EMBL" id="QFQS01000009">
    <property type="protein sequence ID" value="PZQ95172.1"/>
    <property type="molecule type" value="Genomic_DNA"/>
</dbReference>
<dbReference type="Proteomes" id="UP000248975">
    <property type="component" value="Unassembled WGS sequence"/>
</dbReference>
<reference evidence="2 3" key="1">
    <citation type="submission" date="2017-08" db="EMBL/GenBank/DDBJ databases">
        <title>Infants hospitalized years apart are colonized by the same room-sourced microbial strains.</title>
        <authorList>
            <person name="Brooks B."/>
            <person name="Olm M.R."/>
            <person name="Firek B.A."/>
            <person name="Baker R."/>
            <person name="Thomas B.C."/>
            <person name="Morowitz M.J."/>
            <person name="Banfield J.F."/>
        </authorList>
    </citation>
    <scope>NUCLEOTIDE SEQUENCE [LARGE SCALE GENOMIC DNA]</scope>
    <source>
        <strain evidence="2">S2_003_000_R2_11</strain>
    </source>
</reference>
<name>A0A2W5S227_CERSP</name>
<evidence type="ECO:0000313" key="3">
    <source>
        <dbReference type="Proteomes" id="UP000248975"/>
    </source>
</evidence>
<feature type="compositionally biased region" description="Acidic residues" evidence="1">
    <location>
        <begin position="63"/>
        <end position="73"/>
    </location>
</feature>